<dbReference type="SUPFAM" id="SSF69279">
    <property type="entry name" value="Phage tail proteins"/>
    <property type="match status" value="1"/>
</dbReference>
<keyword evidence="2" id="KW-1185">Reference proteome</keyword>
<evidence type="ECO:0000313" key="1">
    <source>
        <dbReference type="EMBL" id="EJF93498.1"/>
    </source>
</evidence>
<dbReference type="Proteomes" id="UP000002648">
    <property type="component" value="Unassembled WGS sequence"/>
</dbReference>
<name>A0A9P2RY91_BARTA</name>
<reference evidence="1 2" key="1">
    <citation type="submission" date="2012-03" db="EMBL/GenBank/DDBJ databases">
        <title>The Genome Sequence of Bartonella taylorii 8TBB.</title>
        <authorList>
            <consortium name="The Broad Institute Genome Sequencing Platform"/>
            <consortium name="The Broad Institute Genome Sequencing Center for Infectious Disease"/>
            <person name="Feldgarden M."/>
            <person name="Kirby J."/>
            <person name="Kosoy M."/>
            <person name="Birtles R."/>
            <person name="Probert W.S."/>
            <person name="Chiaraviglio L."/>
            <person name="Young S.K."/>
            <person name="Zeng Q."/>
            <person name="Gargeya S."/>
            <person name="Fitzgerald M."/>
            <person name="Haas B."/>
            <person name="Abouelleil A."/>
            <person name="Alvarado L."/>
            <person name="Arachchi H.M."/>
            <person name="Berlin A."/>
            <person name="Chapman S.B."/>
            <person name="Gearin G."/>
            <person name="Goldberg J."/>
            <person name="Griggs A."/>
            <person name="Gujja S."/>
            <person name="Hansen M."/>
            <person name="Heiman D."/>
            <person name="Howarth C."/>
            <person name="Larimer J."/>
            <person name="Lui A."/>
            <person name="MacDonald P.J.P."/>
            <person name="McCowen C."/>
            <person name="Montmayeur A."/>
            <person name="Murphy C."/>
            <person name="Neiman D."/>
            <person name="Pearson M."/>
            <person name="Priest M."/>
            <person name="Roberts A."/>
            <person name="Saif S."/>
            <person name="Shea T."/>
            <person name="Sisk P."/>
            <person name="Stolte C."/>
            <person name="Sykes S."/>
            <person name="Wortman J."/>
            <person name="Nusbaum C."/>
            <person name="Birren B."/>
        </authorList>
    </citation>
    <scope>NUCLEOTIDE SEQUENCE [LARGE SCALE GENOMIC DNA]</scope>
    <source>
        <strain evidence="1 2">8TBB</strain>
    </source>
</reference>
<proteinExistence type="predicted"/>
<dbReference type="InterPro" id="IPR008861">
    <property type="entry name" value="GpX-like"/>
</dbReference>
<evidence type="ECO:0000313" key="2">
    <source>
        <dbReference type="Proteomes" id="UP000002648"/>
    </source>
</evidence>
<dbReference type="EMBL" id="AIMD01000039">
    <property type="protein sequence ID" value="EJF93498.1"/>
    <property type="molecule type" value="Genomic_DNA"/>
</dbReference>
<dbReference type="Gene3D" id="3.55.50.10">
    <property type="entry name" value="Baseplate protein-like domains"/>
    <property type="match status" value="1"/>
</dbReference>
<accession>A0A9P2RY91</accession>
<dbReference type="AlphaFoldDB" id="A0A9P2RY91"/>
<organism evidence="1 2">
    <name type="scientific">Bartonella taylorii 8TBB</name>
    <dbReference type="NCBI Taxonomy" id="1094560"/>
    <lineage>
        <taxon>Bacteria</taxon>
        <taxon>Pseudomonadati</taxon>
        <taxon>Pseudomonadota</taxon>
        <taxon>Alphaproteobacteria</taxon>
        <taxon>Hyphomicrobiales</taxon>
        <taxon>Bartonellaceae</taxon>
        <taxon>Bartonella</taxon>
    </lineage>
</organism>
<protein>
    <submittedName>
        <fullName evidence="1">Uncharacterized protein</fullName>
    </submittedName>
</protein>
<dbReference type="Pfam" id="PF05489">
    <property type="entry name" value="Phage_tail_X"/>
    <property type="match status" value="1"/>
</dbReference>
<comment type="caution">
    <text evidence="1">The sequence shown here is derived from an EMBL/GenBank/DDBJ whole genome shotgun (WGS) entry which is preliminary data.</text>
</comment>
<gene>
    <name evidence="1" type="ORF">ME9_01296</name>
</gene>
<sequence length="254" mass="28334">MRTYPFIVVKVGDKPVHEVFYQRLLTATITDHAGNEADIFEAEFDDSGNDLEVPQTGNALQVIFGYENSISAFMGRFVVESVVSSGSSDGEILRLCGKSASMRKELKEQASEHFDHKTVGEIVETLAKRHGYQAKISPQFTQQTLPYVIRTDQSAVDFLTRLADRSETNSMKIPAKHVVVELEDMSLDLICFHHAMAVLGDRIQVGALKGYLEATLEANPEIAKYGVFLPRGLTVILPEFVLVNPQSMVKRLWD</sequence>